<name>A0AA36HL91_9DINO</name>
<accession>A0AA36HL91</accession>
<dbReference type="Proteomes" id="UP001178507">
    <property type="component" value="Unassembled WGS sequence"/>
</dbReference>
<keyword evidence="3" id="KW-1185">Reference proteome</keyword>
<evidence type="ECO:0000313" key="2">
    <source>
        <dbReference type="EMBL" id="CAJ1371255.1"/>
    </source>
</evidence>
<gene>
    <name evidence="2" type="ORF">EVOR1521_LOCUS1612</name>
</gene>
<proteinExistence type="predicted"/>
<reference evidence="2" key="1">
    <citation type="submission" date="2023-08" db="EMBL/GenBank/DDBJ databases">
        <authorList>
            <person name="Chen Y."/>
            <person name="Shah S."/>
            <person name="Dougan E. K."/>
            <person name="Thang M."/>
            <person name="Chan C."/>
        </authorList>
    </citation>
    <scope>NUCLEOTIDE SEQUENCE</scope>
</reference>
<feature type="compositionally biased region" description="Polar residues" evidence="1">
    <location>
        <begin position="618"/>
        <end position="640"/>
    </location>
</feature>
<protein>
    <submittedName>
        <fullName evidence="2">Uncharacterized protein</fullName>
    </submittedName>
</protein>
<sequence length="688" mass="76179">MPCPSPCPSPAGSPAQMAGAVVPVPDPSVDLGSGLVPWSWQPRDSYPGSADFTGEPYMAQKILALEEQLLMARRDRGELELRVSRVGEQLDRIWQDLADERRERQVEANEERMLRMSETAELREGLEKLNKAVRLDSEIGIVNDIPVLETFLEEEPEDQQIPELTAEGVQAVRRRGKTAVESAAKHAEAQLKRVVADAKRAEAMVRREVGRAIADARAYLEDTGHQQQEFWAARQRMAAFSRESSKANGDASMECLALRLDSLEMHLRARLEANERGFDSIQQCVDSLQSMPSQMEGLLGQEIEGVRVELKDSQEKLRLEISQMARGEMEQKVKQAIAEVRTEIATTLQLEAKQMREEFARSRSDEAYRQTLRIHAMEERIAAMESGDVPVNKHGDEASGVVAQLKEGLEEIGTSLINLRKENLQSRLEAQSEVKSLRKDLDEIARRMTESSAADLADLHQRFNLVEEKLRVVESSSCVKTEATNGIAKDGEAMQNLHRLNDVLQEVDNMKRCLEELAVRLCQESKQAEPGARNVRPQAQATSPPASYVTPPIGSWVAPRQDAATPGPVVGPSKSEALSSKSRQMSPPSVHRGVVQRSVSVPMLRPFDPPGSMAYGFPNSQGPQGPQGLTNGSLKLQPQQGYVRAVSPQQRAPSPTPMQKPADSPYVRYRPVKLQASGTAVPGRPVRR</sequence>
<feature type="compositionally biased region" description="Pro residues" evidence="1">
    <location>
        <begin position="1"/>
        <end position="11"/>
    </location>
</feature>
<dbReference type="AlphaFoldDB" id="A0AA36HL91"/>
<comment type="caution">
    <text evidence="2">The sequence shown here is derived from an EMBL/GenBank/DDBJ whole genome shotgun (WGS) entry which is preliminary data.</text>
</comment>
<dbReference type="EMBL" id="CAUJNA010000064">
    <property type="protein sequence ID" value="CAJ1371255.1"/>
    <property type="molecule type" value="Genomic_DNA"/>
</dbReference>
<evidence type="ECO:0000256" key="1">
    <source>
        <dbReference type="SAM" id="MobiDB-lite"/>
    </source>
</evidence>
<feature type="region of interest" description="Disordered" evidence="1">
    <location>
        <begin position="525"/>
        <end position="688"/>
    </location>
</feature>
<evidence type="ECO:0000313" key="3">
    <source>
        <dbReference type="Proteomes" id="UP001178507"/>
    </source>
</evidence>
<organism evidence="2 3">
    <name type="scientific">Effrenium voratum</name>
    <dbReference type="NCBI Taxonomy" id="2562239"/>
    <lineage>
        <taxon>Eukaryota</taxon>
        <taxon>Sar</taxon>
        <taxon>Alveolata</taxon>
        <taxon>Dinophyceae</taxon>
        <taxon>Suessiales</taxon>
        <taxon>Symbiodiniaceae</taxon>
        <taxon>Effrenium</taxon>
    </lineage>
</organism>
<feature type="compositionally biased region" description="Polar residues" evidence="1">
    <location>
        <begin position="576"/>
        <end position="587"/>
    </location>
</feature>
<feature type="region of interest" description="Disordered" evidence="1">
    <location>
        <begin position="1"/>
        <end position="21"/>
    </location>
</feature>